<keyword evidence="5 8" id="KW-1133">Transmembrane helix</keyword>
<feature type="region of interest" description="Disordered" evidence="7">
    <location>
        <begin position="1"/>
        <end position="21"/>
    </location>
</feature>
<dbReference type="PANTHER" id="PTHR30250">
    <property type="entry name" value="PST FAMILY PREDICTED COLANIC ACID TRANSPORTER"/>
    <property type="match status" value="1"/>
</dbReference>
<feature type="transmembrane region" description="Helical" evidence="8">
    <location>
        <begin position="371"/>
        <end position="389"/>
    </location>
</feature>
<evidence type="ECO:0000256" key="3">
    <source>
        <dbReference type="ARBA" id="ARBA00022475"/>
    </source>
</evidence>
<feature type="transmembrane region" description="Helical" evidence="8">
    <location>
        <begin position="421"/>
        <end position="443"/>
    </location>
</feature>
<dbReference type="InterPro" id="IPR050833">
    <property type="entry name" value="Poly_Biosynth_Transport"/>
</dbReference>
<gene>
    <name evidence="9" type="ORF">GCM10022286_30430</name>
</gene>
<feature type="transmembrane region" description="Helical" evidence="8">
    <location>
        <begin position="34"/>
        <end position="58"/>
    </location>
</feature>
<feature type="transmembrane region" description="Helical" evidence="8">
    <location>
        <begin position="449"/>
        <end position="466"/>
    </location>
</feature>
<name>A0ABP7ZNM6_9MICO</name>
<dbReference type="EMBL" id="BAABBV010000002">
    <property type="protein sequence ID" value="GAA4166180.1"/>
    <property type="molecule type" value="Genomic_DNA"/>
</dbReference>
<evidence type="ECO:0000256" key="4">
    <source>
        <dbReference type="ARBA" id="ARBA00022692"/>
    </source>
</evidence>
<comment type="subcellular location">
    <subcellularLocation>
        <location evidence="1">Cell membrane</location>
        <topology evidence="1">Multi-pass membrane protein</topology>
    </subcellularLocation>
</comment>
<feature type="transmembrane region" description="Helical" evidence="8">
    <location>
        <begin position="107"/>
        <end position="124"/>
    </location>
</feature>
<evidence type="ECO:0000256" key="8">
    <source>
        <dbReference type="SAM" id="Phobius"/>
    </source>
</evidence>
<dbReference type="Proteomes" id="UP001415169">
    <property type="component" value="Unassembled WGS sequence"/>
</dbReference>
<evidence type="ECO:0000256" key="7">
    <source>
        <dbReference type="SAM" id="MobiDB-lite"/>
    </source>
</evidence>
<dbReference type="Pfam" id="PF13440">
    <property type="entry name" value="Polysacc_synt_3"/>
    <property type="match status" value="1"/>
</dbReference>
<evidence type="ECO:0000313" key="10">
    <source>
        <dbReference type="Proteomes" id="UP001415169"/>
    </source>
</evidence>
<evidence type="ECO:0000256" key="1">
    <source>
        <dbReference type="ARBA" id="ARBA00004651"/>
    </source>
</evidence>
<protein>
    <submittedName>
        <fullName evidence="9">Lipopolysaccharide biosynthesis protein</fullName>
    </submittedName>
</protein>
<comment type="similarity">
    <text evidence="2">Belongs to the polysaccharide synthase family.</text>
</comment>
<keyword evidence="4 8" id="KW-0812">Transmembrane</keyword>
<organism evidence="9 10">
    <name type="scientific">Gryllotalpicola daejeonensis</name>
    <dbReference type="NCBI Taxonomy" id="993087"/>
    <lineage>
        <taxon>Bacteria</taxon>
        <taxon>Bacillati</taxon>
        <taxon>Actinomycetota</taxon>
        <taxon>Actinomycetes</taxon>
        <taxon>Micrococcales</taxon>
        <taxon>Microbacteriaceae</taxon>
        <taxon>Gryllotalpicola</taxon>
    </lineage>
</organism>
<feature type="transmembrane region" description="Helical" evidence="8">
    <location>
        <begin position="64"/>
        <end position="86"/>
    </location>
</feature>
<proteinExistence type="inferred from homology"/>
<feature type="transmembrane region" description="Helical" evidence="8">
    <location>
        <begin position="190"/>
        <end position="210"/>
    </location>
</feature>
<evidence type="ECO:0000256" key="2">
    <source>
        <dbReference type="ARBA" id="ARBA00007430"/>
    </source>
</evidence>
<keyword evidence="3" id="KW-1003">Cell membrane</keyword>
<evidence type="ECO:0000256" key="5">
    <source>
        <dbReference type="ARBA" id="ARBA00022989"/>
    </source>
</evidence>
<comment type="caution">
    <text evidence="9">The sequence shown here is derived from an EMBL/GenBank/DDBJ whole genome shotgun (WGS) entry which is preliminary data.</text>
</comment>
<feature type="compositionally biased region" description="Low complexity" evidence="7">
    <location>
        <begin position="498"/>
        <end position="507"/>
    </location>
</feature>
<sequence>MSAAPTAAANGTAAGGQRPSQAQGAGVGTALKGVFGLSIGTIGTRGLAAVGQILLAFWLTPTEFGFWASANSILAFVAGLANFGEVNGYLSGHGAHFAIARGVTRRLNSVLTLAGLVIAGAYALSGRWEVAILGAIVAVTIPFQGESDLLYSASVKHNRFRKAVTAQFGAAVSKVALGVVVAVITHSALAIAISTFAYSLIMDVWLYRVVGKQARSEPESRGAEITRSQRFSWAVNSWMMTLPLQVGFVVGQFVASPHLVGLYFFSFQITMGISGVLSGPLAKVSLSTLGRAGERDRTGLALDLSSFFGAALLVVCALGAMLAAPITPFISHQWLAAIPATVILVASLPIRMMTPVMDAYQQSQNRWWQSTAFNAADTIGTALAALTLLTGSITVLATALTAWKIALGIARTWIVLRGASVWGRIALTVPLAVGTAALCAGALTSGAVSYVWLGLAVVVAAVWALGHWRLRARLVRPEAVGLSVSKSSSDTEMNTDVADAAAAEEAATPSETERVR</sequence>
<evidence type="ECO:0000256" key="6">
    <source>
        <dbReference type="ARBA" id="ARBA00023136"/>
    </source>
</evidence>
<keyword evidence="10" id="KW-1185">Reference proteome</keyword>
<feature type="transmembrane region" description="Helical" evidence="8">
    <location>
        <begin position="231"/>
        <end position="254"/>
    </location>
</feature>
<dbReference type="PANTHER" id="PTHR30250:SF10">
    <property type="entry name" value="LIPOPOLYSACCHARIDE BIOSYNTHESIS PROTEIN WZXC"/>
    <property type="match status" value="1"/>
</dbReference>
<reference evidence="9" key="1">
    <citation type="journal article" date="2014" name="Int. J. Syst. Evol. Microbiol.">
        <title>Complete genome of a new Firmicutes species belonging to the dominant human colonic microbiota ('Ruminococcus bicirculans') reveals two chromosomes and a selective capacity to utilize plant glucans.</title>
        <authorList>
            <consortium name="NISC Comparative Sequencing Program"/>
            <person name="Wegmann U."/>
            <person name="Louis P."/>
            <person name="Goesmann A."/>
            <person name="Henrissat B."/>
            <person name="Duncan S.H."/>
            <person name="Flint H.J."/>
        </authorList>
    </citation>
    <scope>NUCLEOTIDE SEQUENCE</scope>
    <source>
        <strain evidence="9">JCM 17590</strain>
    </source>
</reference>
<feature type="transmembrane region" description="Helical" evidence="8">
    <location>
        <begin position="163"/>
        <end position="184"/>
    </location>
</feature>
<feature type="compositionally biased region" description="Low complexity" evidence="7">
    <location>
        <begin position="1"/>
        <end position="16"/>
    </location>
</feature>
<evidence type="ECO:0000313" key="9">
    <source>
        <dbReference type="EMBL" id="GAA4166180.1"/>
    </source>
</evidence>
<feature type="transmembrane region" description="Helical" evidence="8">
    <location>
        <begin position="260"/>
        <end position="279"/>
    </location>
</feature>
<keyword evidence="6 8" id="KW-0472">Membrane</keyword>
<feature type="transmembrane region" description="Helical" evidence="8">
    <location>
        <begin position="130"/>
        <end position="151"/>
    </location>
</feature>
<accession>A0ABP7ZNM6</accession>
<feature type="region of interest" description="Disordered" evidence="7">
    <location>
        <begin position="486"/>
        <end position="516"/>
    </location>
</feature>
<reference evidence="9" key="2">
    <citation type="submission" date="2023-12" db="EMBL/GenBank/DDBJ databases">
        <authorList>
            <person name="Sun Q."/>
            <person name="Inoue M."/>
        </authorList>
    </citation>
    <scope>NUCLEOTIDE SEQUENCE</scope>
    <source>
        <strain evidence="9">JCM 17590</strain>
    </source>
</reference>
<dbReference type="RefSeq" id="WP_344792742.1">
    <property type="nucleotide sequence ID" value="NZ_BAABBV010000002.1"/>
</dbReference>
<feature type="transmembrane region" description="Helical" evidence="8">
    <location>
        <begin position="300"/>
        <end position="324"/>
    </location>
</feature>